<dbReference type="Proteomes" id="UP000001176">
    <property type="component" value="Chromosome"/>
</dbReference>
<dbReference type="KEGG" id="gdi:GDI3158"/>
<evidence type="ECO:0000313" key="2">
    <source>
        <dbReference type="Proteomes" id="UP000001176"/>
    </source>
</evidence>
<dbReference type="RefSeq" id="WP_012227538.1">
    <property type="nucleotide sequence ID" value="NC_010125.1"/>
</dbReference>
<sequence>MFRFVLPNVLDMFQLLLLRVLLYGRRRAMKGRRMRDVISGLLVVCMALGAGGPAWARDGQRHAHRRTGLAAHLCATHDAVITTPGHRLRAVGRRRYFAPIGQAMYYRDTSRRCQLRRTAHRHS</sequence>
<evidence type="ECO:0000313" key="1">
    <source>
        <dbReference type="EMBL" id="CAP57101.1"/>
    </source>
</evidence>
<gene>
    <name evidence="1" type="ordered locus">GDI3158</name>
</gene>
<proteinExistence type="predicted"/>
<organism evidence="1 2">
    <name type="scientific">Gluconacetobacter diazotrophicus (strain ATCC 49037 / DSM 5601 / CCUG 37298 / CIP 103539 / LMG 7603 / PAl5)</name>
    <dbReference type="NCBI Taxonomy" id="272568"/>
    <lineage>
        <taxon>Bacteria</taxon>
        <taxon>Pseudomonadati</taxon>
        <taxon>Pseudomonadota</taxon>
        <taxon>Alphaproteobacteria</taxon>
        <taxon>Acetobacterales</taxon>
        <taxon>Acetobacteraceae</taxon>
        <taxon>Gluconacetobacter</taxon>
    </lineage>
</organism>
<dbReference type="EMBL" id="AM889285">
    <property type="protein sequence ID" value="CAP57101.1"/>
    <property type="molecule type" value="Genomic_DNA"/>
</dbReference>
<protein>
    <submittedName>
        <fullName evidence="1">Putative membrane protein</fullName>
    </submittedName>
</protein>
<reference evidence="1 2" key="1">
    <citation type="journal article" date="2009" name="BMC Genomics">
        <title>Complete genome sequence of the sugarcane nitrogen-fixing endophyte Gluconacetobacter diazotrophicus Pal5.</title>
        <authorList>
            <person name="Bertalan M."/>
            <person name="Albano R."/>
            <person name="Padua V."/>
            <person name="Rouws L."/>
            <person name="Rojas C."/>
            <person name="Hemerly A."/>
            <person name="Teixeira K."/>
            <person name="Schwab S."/>
            <person name="Araujo J."/>
            <person name="Oliveira A."/>
            <person name="Franca L."/>
            <person name="Magalhaes V."/>
            <person name="Alqueres S."/>
            <person name="Cardoso A."/>
            <person name="Almeida W."/>
            <person name="Loureiro M.M."/>
            <person name="Nogueira E."/>
            <person name="Cidade D."/>
            <person name="Oliveira D."/>
            <person name="Simao T."/>
            <person name="Macedo J."/>
            <person name="Valadao A."/>
            <person name="Dreschsel M."/>
            <person name="Freitas F."/>
            <person name="Vidal M."/>
            <person name="Guedes H."/>
            <person name="Rodrigues E."/>
            <person name="Meneses C."/>
            <person name="Brioso P."/>
            <person name="Pozzer L."/>
            <person name="Figueiredo D."/>
            <person name="Montano H."/>
            <person name="Junior J."/>
            <person name="Filho G."/>
            <person name="Flores V."/>
            <person name="Ferreira B."/>
            <person name="Branco A."/>
            <person name="Gonzalez P."/>
            <person name="Guillobel H."/>
            <person name="Lemos M."/>
            <person name="Seibel L."/>
            <person name="Macedo J."/>
            <person name="Alves-Ferreira M."/>
            <person name="Sachetto-Martins G."/>
            <person name="Coelho A."/>
            <person name="Santos E."/>
            <person name="Amaral G."/>
            <person name="Neves A."/>
            <person name="Pacheco A.B."/>
            <person name="Carvalho D."/>
            <person name="Lery L."/>
            <person name="Bisch P."/>
            <person name="Rossle S.C."/>
            <person name="Urmenyi T."/>
            <person name="Kruger W.V."/>
            <person name="Martins O."/>
            <person name="Baldani J.I."/>
            <person name="Ferreira P.C."/>
        </authorList>
    </citation>
    <scope>NUCLEOTIDE SEQUENCE [LARGE SCALE GENOMIC DNA]</scope>
    <source>
        <strain evidence="2">ATCC 49037 / DSM 5601 / CCUG 37298 / CIP 103539 / LMG 7603 / PAl5</strain>
    </source>
</reference>
<accession>A9H0B2</accession>
<dbReference type="OrthoDB" id="9953639at2"/>
<name>A9H0B2_GLUDA</name>
<dbReference type="AlphaFoldDB" id="A9H0B2"/>
<keyword evidence="2" id="KW-1185">Reference proteome</keyword>